<dbReference type="Ensembl" id="ENSOART00020003018.2">
    <property type="protein sequence ID" value="ENSOARP00020002509.2"/>
    <property type="gene ID" value="ENSOARG00020001979.2"/>
</dbReference>
<name>A0AC11AP84_SHEEP</name>
<evidence type="ECO:0000313" key="1">
    <source>
        <dbReference type="Ensembl" id="ENSOARP00020002509.2"/>
    </source>
</evidence>
<reference evidence="1" key="3">
    <citation type="submission" date="2025-09" db="UniProtKB">
        <authorList>
            <consortium name="Ensembl"/>
        </authorList>
    </citation>
    <scope>IDENTIFICATION</scope>
</reference>
<accession>A0AC11AP84</accession>
<sequence>MVAGRGRDVFGVAAGEAAAGKMADGKAGEEKPEKPQRAGAAGVMEGKIPVAALRSDQLKMKLQTSQQSLQRSPSLDLP</sequence>
<organism evidence="1">
    <name type="scientific">Ovis aries</name>
    <name type="common">Sheep</name>
    <dbReference type="NCBI Taxonomy" id="9940"/>
    <lineage>
        <taxon>Eukaryota</taxon>
        <taxon>Metazoa</taxon>
        <taxon>Chordata</taxon>
        <taxon>Craniata</taxon>
        <taxon>Vertebrata</taxon>
        <taxon>Euteleostomi</taxon>
        <taxon>Mammalia</taxon>
        <taxon>Eutheria</taxon>
        <taxon>Laurasiatheria</taxon>
        <taxon>Artiodactyla</taxon>
        <taxon>Ruminantia</taxon>
        <taxon>Pecora</taxon>
        <taxon>Bovidae</taxon>
        <taxon>Caprinae</taxon>
        <taxon>Ovis</taxon>
    </lineage>
</organism>
<reference evidence="1" key="2">
    <citation type="submission" date="2025-08" db="UniProtKB">
        <authorList>
            <consortium name="Ensembl"/>
        </authorList>
    </citation>
    <scope>IDENTIFICATION</scope>
</reference>
<reference evidence="1" key="1">
    <citation type="submission" date="2020-11" db="EMBL/GenBank/DDBJ databases">
        <authorList>
            <person name="Davenport K.M."/>
            <person name="Bickhart D.M."/>
            <person name="Smith T.P.L."/>
            <person name="Murdoch B.M."/>
            <person name="Rosen B.D."/>
        </authorList>
    </citation>
    <scope>NUCLEOTIDE SEQUENCE [LARGE SCALE GENOMIC DNA]</scope>
    <source>
        <strain evidence="1">OAR_USU_Benz2616</strain>
    </source>
</reference>
<protein>
    <submittedName>
        <fullName evidence="1">Uncharacterized protein</fullName>
    </submittedName>
</protein>
<proteinExistence type="predicted"/>